<comment type="function">
    <text evidence="12">Catalyzes the initial step of the lipid cycle reactions in the biosynthesis of the cell wall peptidoglycan: transfers peptidoglycan precursor phospho-MurNAc-pentapeptide from UDP-MurNAc-pentapeptide onto the lipid carrier undecaprenyl phosphate, yielding undecaprenyl-pyrophosphoryl-MurNAc-pentapeptide, known as lipid I.</text>
</comment>
<dbReference type="GO" id="GO:0046872">
    <property type="term" value="F:metal ion binding"/>
    <property type="evidence" value="ECO:0007669"/>
    <property type="project" value="UniProtKB-KW"/>
</dbReference>
<evidence type="ECO:0000256" key="6">
    <source>
        <dbReference type="ARBA" id="ARBA00022960"/>
    </source>
</evidence>
<evidence type="ECO:0000256" key="5">
    <source>
        <dbReference type="ARBA" id="ARBA00022692"/>
    </source>
</evidence>
<dbReference type="EC" id="2.7.8.13" evidence="12 13"/>
<feature type="transmembrane region" description="Helical" evidence="12">
    <location>
        <begin position="269"/>
        <end position="290"/>
    </location>
</feature>
<keyword evidence="5 12" id="KW-0812">Transmembrane</keyword>
<name>A0A7X1B3Z9_9BACT</name>
<comment type="pathway">
    <text evidence="12">Cell wall biogenesis; peptidoglycan biosynthesis.</text>
</comment>
<dbReference type="PANTHER" id="PTHR22926:SF5">
    <property type="entry name" value="PHOSPHO-N-ACETYLMURAMOYL-PENTAPEPTIDE-TRANSFERASE HOMOLOG"/>
    <property type="match status" value="1"/>
</dbReference>
<dbReference type="AlphaFoldDB" id="A0A7X1B3Z9"/>
<keyword evidence="4 12" id="KW-0808">Transferase</keyword>
<comment type="catalytic activity">
    <reaction evidence="12">
        <text>UDP-N-acetyl-alpha-D-muramoyl-L-alanyl-gamma-D-glutamyl-meso-2,6-diaminopimeloyl-D-alanyl-D-alanine + di-trans,octa-cis-undecaprenyl phosphate = di-trans,octa-cis-undecaprenyl diphospho-N-acetyl-alpha-D-muramoyl-L-alanyl-D-glutamyl-meso-2,6-diaminopimeloyl-D-alanyl-D-alanine + UMP</text>
        <dbReference type="Rhea" id="RHEA:28386"/>
        <dbReference type="ChEBI" id="CHEBI:57865"/>
        <dbReference type="ChEBI" id="CHEBI:60392"/>
        <dbReference type="ChEBI" id="CHEBI:61386"/>
        <dbReference type="ChEBI" id="CHEBI:61387"/>
        <dbReference type="EC" id="2.7.8.13"/>
    </reaction>
</comment>
<evidence type="ECO:0000256" key="14">
    <source>
        <dbReference type="PIRSR" id="PIRSR600715-1"/>
    </source>
</evidence>
<feature type="transmembrane region" description="Helical" evidence="12">
    <location>
        <begin position="20"/>
        <end position="44"/>
    </location>
</feature>
<evidence type="ECO:0000256" key="1">
    <source>
        <dbReference type="ARBA" id="ARBA00004141"/>
    </source>
</evidence>
<feature type="transmembrane region" description="Helical" evidence="12">
    <location>
        <begin position="296"/>
        <end position="317"/>
    </location>
</feature>
<reference evidence="15 16" key="1">
    <citation type="submission" date="2020-07" db="EMBL/GenBank/DDBJ databases">
        <authorList>
            <person name="Feng X."/>
        </authorList>
    </citation>
    <scope>NUCLEOTIDE SEQUENCE [LARGE SCALE GENOMIC DNA]</scope>
    <source>
        <strain evidence="15 16">JCM14086</strain>
    </source>
</reference>
<evidence type="ECO:0000256" key="2">
    <source>
        <dbReference type="ARBA" id="ARBA00005583"/>
    </source>
</evidence>
<keyword evidence="16" id="KW-1185">Reference proteome</keyword>
<evidence type="ECO:0000256" key="9">
    <source>
        <dbReference type="ARBA" id="ARBA00023136"/>
    </source>
</evidence>
<dbReference type="PROSITE" id="PS01347">
    <property type="entry name" value="MRAY_1"/>
    <property type="match status" value="1"/>
</dbReference>
<keyword evidence="10 12" id="KW-0131">Cell cycle</keyword>
<dbReference type="Pfam" id="PF00953">
    <property type="entry name" value="Glycos_transf_4"/>
    <property type="match status" value="1"/>
</dbReference>
<dbReference type="GO" id="GO:0005886">
    <property type="term" value="C:plasma membrane"/>
    <property type="evidence" value="ECO:0007669"/>
    <property type="project" value="UniProtKB-SubCell"/>
</dbReference>
<feature type="transmembrane region" description="Helical" evidence="12">
    <location>
        <begin position="137"/>
        <end position="157"/>
    </location>
</feature>
<dbReference type="EMBL" id="JACHVA010000138">
    <property type="protein sequence ID" value="MBC2603990.1"/>
    <property type="molecule type" value="Genomic_DNA"/>
</dbReference>
<evidence type="ECO:0000256" key="8">
    <source>
        <dbReference type="ARBA" id="ARBA00022989"/>
    </source>
</evidence>
<feature type="transmembrane region" description="Helical" evidence="12">
    <location>
        <begin position="177"/>
        <end position="199"/>
    </location>
</feature>
<sequence length="366" mass="40132">MLTFLEQFESYWGPLRLFGFITVRAVMAGLFSFILALVLGPKIIRYLQNLRMREAGRSEEVVGQLAVLHEGKKETPTMGGLIIFSSITISIFLFAVPNVYILVSWFVYAGLTAIGFIDDYRKVSRKNSDGLNGRLKLLAQAAIAAVALTVLLLHPATSENVRELWVPFYKDVVLSSMPIWVLFPFLFLILSGSSNAINLTDGIDGLAIGCTVTSAMAFGLMAYFSGNAIISDYLLISFLPGTGELAVLCAALLGASLGFLWYNAHPAEVFMGDTGSLALGGLVGIVAFLIHQPFTLVIVGGIFVLEAVSVILQVGSYKTRRKRIFLMAPIHHHFELRGWHENKVVIRFWIISLLCAIAGLASLRIR</sequence>
<dbReference type="HAMAP" id="MF_00038">
    <property type="entry name" value="MraY"/>
    <property type="match status" value="1"/>
</dbReference>
<dbReference type="InterPro" id="IPR003524">
    <property type="entry name" value="PNAcMuramoyl-5peptid_Trfase"/>
</dbReference>
<evidence type="ECO:0000256" key="12">
    <source>
        <dbReference type="HAMAP-Rule" id="MF_00038"/>
    </source>
</evidence>
<dbReference type="GO" id="GO:0051301">
    <property type="term" value="P:cell division"/>
    <property type="evidence" value="ECO:0007669"/>
    <property type="project" value="UniProtKB-KW"/>
</dbReference>
<dbReference type="GO" id="GO:0008360">
    <property type="term" value="P:regulation of cell shape"/>
    <property type="evidence" value="ECO:0007669"/>
    <property type="project" value="UniProtKB-KW"/>
</dbReference>
<dbReference type="CDD" id="cd06852">
    <property type="entry name" value="GT_MraY"/>
    <property type="match status" value="1"/>
</dbReference>
<organism evidence="15 16">
    <name type="scientific">Puniceicoccus vermicola</name>
    <dbReference type="NCBI Taxonomy" id="388746"/>
    <lineage>
        <taxon>Bacteria</taxon>
        <taxon>Pseudomonadati</taxon>
        <taxon>Verrucomicrobiota</taxon>
        <taxon>Opitutia</taxon>
        <taxon>Puniceicoccales</taxon>
        <taxon>Puniceicoccaceae</taxon>
        <taxon>Puniceicoccus</taxon>
    </lineage>
</organism>
<dbReference type="GO" id="GO:0008963">
    <property type="term" value="F:phospho-N-acetylmuramoyl-pentapeptide-transferase activity"/>
    <property type="evidence" value="ECO:0007669"/>
    <property type="project" value="UniProtKB-UniRule"/>
</dbReference>
<evidence type="ECO:0000256" key="3">
    <source>
        <dbReference type="ARBA" id="ARBA00022618"/>
    </source>
</evidence>
<keyword evidence="11 12" id="KW-0961">Cell wall biogenesis/degradation</keyword>
<keyword evidence="8 12" id="KW-1133">Transmembrane helix</keyword>
<evidence type="ECO:0000313" key="16">
    <source>
        <dbReference type="Proteomes" id="UP000525652"/>
    </source>
</evidence>
<keyword evidence="12" id="KW-1003">Cell membrane</keyword>
<comment type="similarity">
    <text evidence="2 12">Belongs to the glycosyltransferase 4 family. MraY subfamily.</text>
</comment>
<dbReference type="PROSITE" id="PS01348">
    <property type="entry name" value="MRAY_2"/>
    <property type="match status" value="1"/>
</dbReference>
<comment type="caution">
    <text evidence="15">The sequence shown here is derived from an EMBL/GenBank/DDBJ whole genome shotgun (WGS) entry which is preliminary data.</text>
</comment>
<evidence type="ECO:0000256" key="11">
    <source>
        <dbReference type="ARBA" id="ARBA00023316"/>
    </source>
</evidence>
<dbReference type="Pfam" id="PF10555">
    <property type="entry name" value="MraY_sig1"/>
    <property type="match status" value="1"/>
</dbReference>
<dbReference type="GO" id="GO:0071555">
    <property type="term" value="P:cell wall organization"/>
    <property type="evidence" value="ECO:0007669"/>
    <property type="project" value="UniProtKB-KW"/>
</dbReference>
<feature type="transmembrane region" description="Helical" evidence="12">
    <location>
        <begin position="206"/>
        <end position="225"/>
    </location>
</feature>
<keyword evidence="6 12" id="KW-0133">Cell shape</keyword>
<evidence type="ECO:0000256" key="4">
    <source>
        <dbReference type="ARBA" id="ARBA00022679"/>
    </source>
</evidence>
<keyword evidence="12 14" id="KW-0479">Metal-binding</keyword>
<gene>
    <name evidence="12" type="primary">mraY</name>
    <name evidence="15" type="ORF">H5P30_19590</name>
</gene>
<feature type="transmembrane region" description="Helical" evidence="12">
    <location>
        <begin position="77"/>
        <end position="94"/>
    </location>
</feature>
<dbReference type="InterPro" id="IPR018480">
    <property type="entry name" value="PNAcMuramoyl-5peptid_Trfase_CS"/>
</dbReference>
<feature type="transmembrane region" description="Helical" evidence="12">
    <location>
        <begin position="344"/>
        <end position="365"/>
    </location>
</feature>
<evidence type="ECO:0000256" key="10">
    <source>
        <dbReference type="ARBA" id="ARBA00023306"/>
    </source>
</evidence>
<keyword evidence="12 14" id="KW-0460">Magnesium</keyword>
<evidence type="ECO:0000256" key="13">
    <source>
        <dbReference type="NCBIfam" id="TIGR00445"/>
    </source>
</evidence>
<dbReference type="GO" id="GO:0009252">
    <property type="term" value="P:peptidoglycan biosynthetic process"/>
    <property type="evidence" value="ECO:0007669"/>
    <property type="project" value="UniProtKB-UniRule"/>
</dbReference>
<dbReference type="Proteomes" id="UP000525652">
    <property type="component" value="Unassembled WGS sequence"/>
</dbReference>
<comment type="cofactor">
    <cofactor evidence="12 14">
        <name>Mg(2+)</name>
        <dbReference type="ChEBI" id="CHEBI:18420"/>
    </cofactor>
</comment>
<feature type="binding site" evidence="14">
    <location>
        <position position="273"/>
    </location>
    <ligand>
        <name>Mg(2+)</name>
        <dbReference type="ChEBI" id="CHEBI:18420"/>
    </ligand>
</feature>
<keyword evidence="9 12" id="KW-0472">Membrane</keyword>
<accession>A0A7X1B3Z9</accession>
<protein>
    <recommendedName>
        <fullName evidence="12 13">Phospho-N-acetylmuramoyl-pentapeptide-transferase</fullName>
        <ecNumber evidence="12 13">2.7.8.13</ecNumber>
    </recommendedName>
    <alternativeName>
        <fullName evidence="12">UDP-MurNAc-pentapeptide phosphotransferase</fullName>
    </alternativeName>
</protein>
<feature type="transmembrane region" description="Helical" evidence="12">
    <location>
        <begin position="245"/>
        <end position="262"/>
    </location>
</feature>
<dbReference type="InterPro" id="IPR000715">
    <property type="entry name" value="Glycosyl_transferase_4"/>
</dbReference>
<keyword evidence="3 12" id="KW-0132">Cell division</keyword>
<feature type="binding site" evidence="14">
    <location>
        <position position="198"/>
    </location>
    <ligand>
        <name>Mg(2+)</name>
        <dbReference type="ChEBI" id="CHEBI:18420"/>
    </ligand>
</feature>
<evidence type="ECO:0000256" key="7">
    <source>
        <dbReference type="ARBA" id="ARBA00022984"/>
    </source>
</evidence>
<comment type="subcellular location">
    <subcellularLocation>
        <location evidence="12">Cell membrane</location>
        <topology evidence="12">Multi-pass membrane protein</topology>
    </subcellularLocation>
    <subcellularLocation>
        <location evidence="1">Membrane</location>
        <topology evidence="1">Multi-pass membrane protein</topology>
    </subcellularLocation>
</comment>
<dbReference type="UniPathway" id="UPA00219"/>
<feature type="transmembrane region" description="Helical" evidence="12">
    <location>
        <begin position="100"/>
        <end position="117"/>
    </location>
</feature>
<dbReference type="PANTHER" id="PTHR22926">
    <property type="entry name" value="PHOSPHO-N-ACETYLMURAMOYL-PENTAPEPTIDE-TRANSFERASE"/>
    <property type="match status" value="1"/>
</dbReference>
<dbReference type="RefSeq" id="WP_185694609.1">
    <property type="nucleotide sequence ID" value="NZ_JACHVA010000138.1"/>
</dbReference>
<proteinExistence type="inferred from homology"/>
<dbReference type="NCBIfam" id="TIGR00445">
    <property type="entry name" value="mraY"/>
    <property type="match status" value="1"/>
</dbReference>
<evidence type="ECO:0000313" key="15">
    <source>
        <dbReference type="EMBL" id="MBC2603990.1"/>
    </source>
</evidence>
<keyword evidence="7 12" id="KW-0573">Peptidoglycan synthesis</keyword>